<comment type="domain">
    <text evidence="9">Has 3 domains, the large (RuvB-L) and small ATPase (RuvB-S) domains and the C-terminal head (RuvB-H) domain. The head domain binds DNA, while the ATPase domains jointly bind ATP, ADP or are empty depending on the state of the subunit in the translocation cycle. During a single DNA translocation step the structure of each domain remains the same, but their relative positions change.</text>
</comment>
<evidence type="ECO:0000313" key="12">
    <source>
        <dbReference type="Proteomes" id="UP000019112"/>
    </source>
</evidence>
<dbReference type="SMART" id="SM00382">
    <property type="entry name" value="AAA"/>
    <property type="match status" value="1"/>
</dbReference>
<comment type="function">
    <text evidence="9">The RuvA-RuvB-RuvC complex processes Holliday junction (HJ) DNA during genetic recombination and DNA repair, while the RuvA-RuvB complex plays an important role in the rescue of blocked DNA replication forks via replication fork reversal (RFR). RuvA specifically binds to HJ cruciform DNA, conferring on it an open structure. The RuvB hexamer acts as an ATP-dependent pump, pulling dsDNA into and through the RuvAB complex. RuvB forms 2 homohexamers on either side of HJ DNA bound by 1 or 2 RuvA tetramers; 4 subunits per hexamer contact DNA at a time. Coordinated motions by a converter formed by DNA-disengaged RuvB subunits stimulates ATP hydrolysis and nucleotide exchange. Immobilization of the converter enables RuvB to convert the ATP-contained energy into a lever motion, pulling 2 nucleotides of DNA out of the RuvA tetramer per ATP hydrolyzed, thus driving DNA branch migration. The RuvB motors rotate together with the DNA substrate, which together with the progressing nucleotide cycle form the mechanistic basis for DNA recombination by continuous HJ branch migration. Branch migration allows RuvC to scan DNA until it finds its consensus sequence, where it cleaves and resolves cruciform DNA.</text>
</comment>
<protein>
    <recommendedName>
        <fullName evidence="9">Holliday junction branch migration complex subunit RuvB</fullName>
        <ecNumber evidence="9">3.6.4.-</ecNumber>
    </recommendedName>
</protein>
<feature type="binding site" evidence="9">
    <location>
        <position position="59"/>
    </location>
    <ligand>
        <name>ATP</name>
        <dbReference type="ChEBI" id="CHEBI:30616"/>
    </ligand>
</feature>
<keyword evidence="1 9" id="KW-0963">Cytoplasm</keyword>
<dbReference type="InterPro" id="IPR027417">
    <property type="entry name" value="P-loop_NTPase"/>
</dbReference>
<dbReference type="InterPro" id="IPR036390">
    <property type="entry name" value="WH_DNA-bd_sf"/>
</dbReference>
<comment type="similarity">
    <text evidence="9">Belongs to the RuvB family.</text>
</comment>
<dbReference type="PANTHER" id="PTHR42848:SF1">
    <property type="entry name" value="HOLLIDAY JUNCTION BRANCH MIGRATION COMPLEX SUBUNIT RUVB"/>
    <property type="match status" value="1"/>
</dbReference>
<feature type="region of interest" description="Small ATPAse domain (RuvB-S)" evidence="9">
    <location>
        <begin position="179"/>
        <end position="249"/>
    </location>
</feature>
<evidence type="ECO:0000259" key="10">
    <source>
        <dbReference type="SMART" id="SM00382"/>
    </source>
</evidence>
<dbReference type="Pfam" id="PF17864">
    <property type="entry name" value="AAA_lid_4"/>
    <property type="match status" value="1"/>
</dbReference>
<dbReference type="NCBIfam" id="NF000868">
    <property type="entry name" value="PRK00080.1"/>
    <property type="match status" value="1"/>
</dbReference>
<dbReference type="STRING" id="1399147.P618_200629"/>
<feature type="binding site" evidence="9">
    <location>
        <position position="64"/>
    </location>
    <ligand>
        <name>ATP</name>
        <dbReference type="ChEBI" id="CHEBI:30616"/>
    </ligand>
</feature>
<dbReference type="InterPro" id="IPR004605">
    <property type="entry name" value="DNA_helicase_Holl-junc_RuvB"/>
</dbReference>
<proteinExistence type="inferred from homology"/>
<dbReference type="InterPro" id="IPR008824">
    <property type="entry name" value="RuvB-like_N"/>
</dbReference>
<feature type="binding site" evidence="9">
    <location>
        <position position="18"/>
    </location>
    <ligand>
        <name>ATP</name>
        <dbReference type="ChEBI" id="CHEBI:30616"/>
    </ligand>
</feature>
<comment type="caution">
    <text evidence="11">The sequence shown here is derived from an EMBL/GenBank/DDBJ whole genome shotgun (WGS) entry which is preliminary data.</text>
</comment>
<dbReference type="GO" id="GO:0006281">
    <property type="term" value="P:DNA repair"/>
    <property type="evidence" value="ECO:0007669"/>
    <property type="project" value="UniProtKB-UniRule"/>
</dbReference>
<accession>W6TE80</accession>
<dbReference type="Gene3D" id="1.10.10.10">
    <property type="entry name" value="Winged helix-like DNA-binding domain superfamily/Winged helix DNA-binding domain"/>
    <property type="match status" value="1"/>
</dbReference>
<feature type="binding site" evidence="9">
    <location>
        <position position="63"/>
    </location>
    <ligand>
        <name>ATP</name>
        <dbReference type="ChEBI" id="CHEBI:30616"/>
    </ligand>
</feature>
<keyword evidence="7 9" id="KW-0233">DNA recombination</keyword>
<organism evidence="11 12">
    <name type="scientific">Holospora obtusa F1</name>
    <dbReference type="NCBI Taxonomy" id="1399147"/>
    <lineage>
        <taxon>Bacteria</taxon>
        <taxon>Pseudomonadati</taxon>
        <taxon>Pseudomonadota</taxon>
        <taxon>Alphaproteobacteria</taxon>
        <taxon>Holosporales</taxon>
        <taxon>Holosporaceae</taxon>
        <taxon>Holospora</taxon>
    </lineage>
</organism>
<dbReference type="GO" id="GO:0009378">
    <property type="term" value="F:four-way junction helicase activity"/>
    <property type="evidence" value="ECO:0007669"/>
    <property type="project" value="InterPro"/>
</dbReference>
<dbReference type="PANTHER" id="PTHR42848">
    <property type="match status" value="1"/>
</dbReference>
<sequence length="334" mass="37203">MKDIPLDPQQQPLDLSLRPNSFSGFIGQIQCVKNLKIFLKAAKHRKESLDHVLLHGPPGLGKTTLAHLIAKDCESQLKITSAPVLTKTGDLAALLTGLQKHDVLFIDEIHRLPITIEESLYSAMEDRRLDIILGEGPHAQSMRLSLEPFTLIGATTRIGMLSSPLKDRFGITLSLGFYTVSEMQAIIFQGEQTLNMQLTKEARHAIALRSRETPRIGLRLLRRIRDFADAWSVSLIDEPLVLNALNALGINALGLDSLDQRYLFALGYLFHSGPTGIETLSATLNETKDTLEDVVEPYLLQKALIQRTPRGRILTDIGKEVLPSCQSNEHFFTR</sequence>
<feature type="binding site" evidence="9">
    <location>
        <position position="178"/>
    </location>
    <ligand>
        <name>ATP</name>
        <dbReference type="ChEBI" id="CHEBI:30616"/>
    </ligand>
</feature>
<feature type="binding site" evidence="9">
    <location>
        <position position="215"/>
    </location>
    <ligand>
        <name>ATP</name>
        <dbReference type="ChEBI" id="CHEBI:30616"/>
    </ligand>
</feature>
<name>W6TE80_HOLOB</name>
<feature type="domain" description="AAA+ ATPase" evidence="10">
    <location>
        <begin position="48"/>
        <end position="175"/>
    </location>
</feature>
<dbReference type="InterPro" id="IPR003593">
    <property type="entry name" value="AAA+_ATPase"/>
</dbReference>
<keyword evidence="11" id="KW-0347">Helicase</keyword>
<evidence type="ECO:0000256" key="2">
    <source>
        <dbReference type="ARBA" id="ARBA00022741"/>
    </source>
</evidence>
<dbReference type="GO" id="GO:0000400">
    <property type="term" value="F:four-way junction DNA binding"/>
    <property type="evidence" value="ECO:0007669"/>
    <property type="project" value="UniProtKB-UniRule"/>
</dbReference>
<dbReference type="GO" id="GO:0016887">
    <property type="term" value="F:ATP hydrolysis activity"/>
    <property type="evidence" value="ECO:0007669"/>
    <property type="project" value="RHEA"/>
</dbReference>
<comment type="caution">
    <text evidence="9">Lacks conserved residue(s) required for the propagation of feature annotation.</text>
</comment>
<feature type="binding site" evidence="9">
    <location>
        <position position="312"/>
    </location>
    <ligand>
        <name>DNA</name>
        <dbReference type="ChEBI" id="CHEBI:16991"/>
    </ligand>
</feature>
<dbReference type="AlphaFoldDB" id="W6TE80"/>
<keyword evidence="4 9" id="KW-0378">Hydrolase</keyword>
<dbReference type="RefSeq" id="WP_021827240.1">
    <property type="nucleotide sequence ID" value="NZ_AWTR02000059.1"/>
</dbReference>
<keyword evidence="2 9" id="KW-0547">Nucleotide-binding</keyword>
<dbReference type="GO" id="GO:0005737">
    <property type="term" value="C:cytoplasm"/>
    <property type="evidence" value="ECO:0007669"/>
    <property type="project" value="UniProtKB-SubCell"/>
</dbReference>
<dbReference type="HAMAP" id="MF_00016">
    <property type="entry name" value="DNA_HJ_migration_RuvB"/>
    <property type="match status" value="1"/>
</dbReference>
<dbReference type="Gene3D" id="3.40.50.300">
    <property type="entry name" value="P-loop containing nucleotide triphosphate hydrolases"/>
    <property type="match status" value="1"/>
</dbReference>
<dbReference type="OrthoDB" id="9804478at2"/>
<dbReference type="Gene3D" id="1.10.8.60">
    <property type="match status" value="1"/>
</dbReference>
<keyword evidence="12" id="KW-1185">Reference proteome</keyword>
<reference evidence="11 12" key="1">
    <citation type="journal article" date="2014" name="FEMS Microbiol. Lett.">
        <title>Draft genome sequences of three Holospora species (Holospora obtusa, Holospora undulata, and Holospora elegans), endonuclear symbiotic bacteria of the ciliate Paramecium caudatum.</title>
        <authorList>
            <person name="Dohra H."/>
            <person name="Tanaka K."/>
            <person name="Suzuki T."/>
            <person name="Fujishima M."/>
            <person name="Suzuki H."/>
        </authorList>
    </citation>
    <scope>NUCLEOTIDE SEQUENCE [LARGE SCALE GENOMIC DNA]</scope>
    <source>
        <strain evidence="11 12">F1</strain>
    </source>
</reference>
<dbReference type="EC" id="3.6.4.-" evidence="9"/>
<dbReference type="GO" id="GO:0006310">
    <property type="term" value="P:DNA recombination"/>
    <property type="evidence" value="ECO:0007669"/>
    <property type="project" value="UniProtKB-UniRule"/>
</dbReference>
<dbReference type="CDD" id="cd00009">
    <property type="entry name" value="AAA"/>
    <property type="match status" value="1"/>
</dbReference>
<evidence type="ECO:0000313" key="11">
    <source>
        <dbReference type="EMBL" id="ETZ07231.1"/>
    </source>
</evidence>
<keyword evidence="3 9" id="KW-0227">DNA damage</keyword>
<dbReference type="SUPFAM" id="SSF52540">
    <property type="entry name" value="P-loop containing nucleoside triphosphate hydrolases"/>
    <property type="match status" value="1"/>
</dbReference>
<evidence type="ECO:0000256" key="6">
    <source>
        <dbReference type="ARBA" id="ARBA00023125"/>
    </source>
</evidence>
<feature type="region of interest" description="Head domain (RuvB-H)" evidence="9">
    <location>
        <begin position="252"/>
        <end position="334"/>
    </location>
</feature>
<feature type="binding site" evidence="9">
    <location>
        <position position="17"/>
    </location>
    <ligand>
        <name>ATP</name>
        <dbReference type="ChEBI" id="CHEBI:30616"/>
    </ligand>
</feature>
<dbReference type="NCBIfam" id="TIGR00635">
    <property type="entry name" value="ruvB"/>
    <property type="match status" value="1"/>
</dbReference>
<feature type="binding site" evidence="9">
    <location>
        <position position="307"/>
    </location>
    <ligand>
        <name>DNA</name>
        <dbReference type="ChEBI" id="CHEBI:16991"/>
    </ligand>
</feature>
<evidence type="ECO:0000256" key="5">
    <source>
        <dbReference type="ARBA" id="ARBA00022840"/>
    </source>
</evidence>
<keyword evidence="5 9" id="KW-0067">ATP-binding</keyword>
<comment type="subunit">
    <text evidence="9">Homohexamer. Forms an RuvA(8)-RuvB(12)-Holliday junction (HJ) complex. HJ DNA is sandwiched between 2 RuvA tetramers; dsDNA enters through RuvA and exits via RuvB. An RuvB hexamer assembles on each DNA strand where it exits the tetramer. Each RuvB hexamer is contacted by two RuvA subunits (via domain III) on 2 adjacent RuvB subunits; this complex drives branch migration. In the full resolvosome a probable DNA-RuvA(4)-RuvB(12)-RuvC(2) complex forms which resolves the HJ.</text>
</comment>
<evidence type="ECO:0000256" key="7">
    <source>
        <dbReference type="ARBA" id="ARBA00023172"/>
    </source>
</evidence>
<gene>
    <name evidence="9" type="primary">ruvB</name>
    <name evidence="11" type="ORF">P618_200629</name>
</gene>
<keyword evidence="6 9" id="KW-0238">DNA-binding</keyword>
<evidence type="ECO:0000256" key="8">
    <source>
        <dbReference type="ARBA" id="ARBA00023204"/>
    </source>
</evidence>
<dbReference type="EMBL" id="AWTR02000059">
    <property type="protein sequence ID" value="ETZ07231.1"/>
    <property type="molecule type" value="Genomic_DNA"/>
</dbReference>
<dbReference type="GO" id="GO:0005524">
    <property type="term" value="F:ATP binding"/>
    <property type="evidence" value="ECO:0007669"/>
    <property type="project" value="UniProtKB-UniRule"/>
</dbReference>
<dbReference type="SUPFAM" id="SSF46785">
    <property type="entry name" value="Winged helix' DNA-binding domain"/>
    <property type="match status" value="1"/>
</dbReference>
<comment type="subcellular location">
    <subcellularLocation>
        <location evidence="9">Cytoplasm</location>
    </subcellularLocation>
</comment>
<dbReference type="InterPro" id="IPR008823">
    <property type="entry name" value="RuvB_wg_C"/>
</dbReference>
<evidence type="ECO:0000256" key="4">
    <source>
        <dbReference type="ARBA" id="ARBA00022801"/>
    </source>
</evidence>
<keyword evidence="8 9" id="KW-0234">DNA repair</keyword>
<feature type="binding site" evidence="9">
    <location>
        <position position="63"/>
    </location>
    <ligand>
        <name>Mg(2+)</name>
        <dbReference type="ChEBI" id="CHEBI:18420"/>
    </ligand>
</feature>
<feature type="binding site" evidence="9">
    <location>
        <position position="168"/>
    </location>
    <ligand>
        <name>ATP</name>
        <dbReference type="ChEBI" id="CHEBI:30616"/>
    </ligand>
</feature>
<dbReference type="InterPro" id="IPR036388">
    <property type="entry name" value="WH-like_DNA-bd_sf"/>
</dbReference>
<feature type="binding site" evidence="9">
    <location>
        <position position="62"/>
    </location>
    <ligand>
        <name>ATP</name>
        <dbReference type="ChEBI" id="CHEBI:30616"/>
    </ligand>
</feature>
<dbReference type="Pfam" id="PF05496">
    <property type="entry name" value="RuvB_N"/>
    <property type="match status" value="1"/>
</dbReference>
<dbReference type="InterPro" id="IPR041445">
    <property type="entry name" value="AAA_lid_4"/>
</dbReference>
<dbReference type="Pfam" id="PF05491">
    <property type="entry name" value="WHD_RuvB"/>
    <property type="match status" value="1"/>
</dbReference>
<evidence type="ECO:0000256" key="1">
    <source>
        <dbReference type="ARBA" id="ARBA00022490"/>
    </source>
</evidence>
<dbReference type="GO" id="GO:0048476">
    <property type="term" value="C:Holliday junction resolvase complex"/>
    <property type="evidence" value="ECO:0007669"/>
    <property type="project" value="UniProtKB-UniRule"/>
</dbReference>
<evidence type="ECO:0000256" key="3">
    <source>
        <dbReference type="ARBA" id="ARBA00022763"/>
    </source>
</evidence>
<comment type="catalytic activity">
    <reaction evidence="9">
        <text>ATP + H2O = ADP + phosphate + H(+)</text>
        <dbReference type="Rhea" id="RHEA:13065"/>
        <dbReference type="ChEBI" id="CHEBI:15377"/>
        <dbReference type="ChEBI" id="CHEBI:15378"/>
        <dbReference type="ChEBI" id="CHEBI:30616"/>
        <dbReference type="ChEBI" id="CHEBI:43474"/>
        <dbReference type="ChEBI" id="CHEBI:456216"/>
    </reaction>
</comment>
<dbReference type="Proteomes" id="UP000019112">
    <property type="component" value="Unassembled WGS sequence"/>
</dbReference>
<dbReference type="eggNOG" id="COG2255">
    <property type="taxonomic scope" value="Bacteria"/>
</dbReference>
<evidence type="ECO:0000256" key="9">
    <source>
        <dbReference type="HAMAP-Rule" id="MF_00016"/>
    </source>
</evidence>